<evidence type="ECO:0000313" key="1">
    <source>
        <dbReference type="EMBL" id="KAK1389214.1"/>
    </source>
</evidence>
<dbReference type="AlphaFoldDB" id="A0AAD8INJ0"/>
<dbReference type="Proteomes" id="UP001237642">
    <property type="component" value="Unassembled WGS sequence"/>
</dbReference>
<gene>
    <name evidence="1" type="ORF">POM88_017392</name>
</gene>
<organism evidence="1 2">
    <name type="scientific">Heracleum sosnowskyi</name>
    <dbReference type="NCBI Taxonomy" id="360622"/>
    <lineage>
        <taxon>Eukaryota</taxon>
        <taxon>Viridiplantae</taxon>
        <taxon>Streptophyta</taxon>
        <taxon>Embryophyta</taxon>
        <taxon>Tracheophyta</taxon>
        <taxon>Spermatophyta</taxon>
        <taxon>Magnoliopsida</taxon>
        <taxon>eudicotyledons</taxon>
        <taxon>Gunneridae</taxon>
        <taxon>Pentapetalae</taxon>
        <taxon>asterids</taxon>
        <taxon>campanulids</taxon>
        <taxon>Apiales</taxon>
        <taxon>Apiaceae</taxon>
        <taxon>Apioideae</taxon>
        <taxon>apioid superclade</taxon>
        <taxon>Tordylieae</taxon>
        <taxon>Tordyliinae</taxon>
        <taxon>Heracleum</taxon>
    </lineage>
</organism>
<dbReference type="EMBL" id="JAUIZM010000004">
    <property type="protein sequence ID" value="KAK1389214.1"/>
    <property type="molecule type" value="Genomic_DNA"/>
</dbReference>
<dbReference type="PANTHER" id="PTHR37611">
    <property type="entry name" value="VIRUS-SPECIFIC-SIGNALING-PATHWAY REGULATED PROTEIN-RELATED"/>
    <property type="match status" value="1"/>
</dbReference>
<comment type="caution">
    <text evidence="1">The sequence shown here is derived from an EMBL/GenBank/DDBJ whole genome shotgun (WGS) entry which is preliminary data.</text>
</comment>
<sequence length="184" mass="21353">MASVVPENWPLLTRNEHNFSALEAMETDENALLMSLLQDSQFEDGDDERLLSVIQSLEAEIDHSVTMNDHDHNSSSPVPNLDDCQPSDELRMKDQHCPILLDDHMDFNWINDAEMEISSPIGDGMNIWCMDMICDYYEFDNRVEFEEVGDYLNQNDHQHVFDLEEPAGQNTSLWQETYEPVFYS</sequence>
<dbReference type="PANTHER" id="PTHR37611:SF2">
    <property type="entry name" value="VIRUS-SPECIFIC-SIGNALING-PATHWAY REGULATED PROTEIN-RELATED"/>
    <property type="match status" value="1"/>
</dbReference>
<reference evidence="1" key="2">
    <citation type="submission" date="2023-05" db="EMBL/GenBank/DDBJ databases">
        <authorList>
            <person name="Schelkunov M.I."/>
        </authorList>
    </citation>
    <scope>NUCLEOTIDE SEQUENCE</scope>
    <source>
        <strain evidence="1">Hsosn_3</strain>
        <tissue evidence="1">Leaf</tissue>
    </source>
</reference>
<reference evidence="1" key="1">
    <citation type="submission" date="2023-02" db="EMBL/GenBank/DDBJ databases">
        <title>Genome of toxic invasive species Heracleum sosnowskyi carries increased number of genes despite the absence of recent whole-genome duplications.</title>
        <authorList>
            <person name="Schelkunov M."/>
            <person name="Shtratnikova V."/>
            <person name="Makarenko M."/>
            <person name="Klepikova A."/>
            <person name="Omelchenko D."/>
            <person name="Novikova G."/>
            <person name="Obukhova E."/>
            <person name="Bogdanov V."/>
            <person name="Penin A."/>
            <person name="Logacheva M."/>
        </authorList>
    </citation>
    <scope>NUCLEOTIDE SEQUENCE</scope>
    <source>
        <strain evidence="1">Hsosn_3</strain>
        <tissue evidence="1">Leaf</tissue>
    </source>
</reference>
<protein>
    <submittedName>
        <fullName evidence="1">Uncharacterized protein</fullName>
    </submittedName>
</protein>
<proteinExistence type="predicted"/>
<accession>A0AAD8INJ0</accession>
<name>A0AAD8INJ0_9APIA</name>
<evidence type="ECO:0000313" key="2">
    <source>
        <dbReference type="Proteomes" id="UP001237642"/>
    </source>
</evidence>
<keyword evidence="2" id="KW-1185">Reference proteome</keyword>